<protein>
    <submittedName>
        <fullName evidence="7">Serine protease</fullName>
    </submittedName>
</protein>
<dbReference type="InterPro" id="IPR001478">
    <property type="entry name" value="PDZ"/>
</dbReference>
<dbReference type="SMART" id="SM00228">
    <property type="entry name" value="PDZ"/>
    <property type="match status" value="1"/>
</dbReference>
<feature type="domain" description="PDZ" evidence="6">
    <location>
        <begin position="305"/>
        <end position="394"/>
    </location>
</feature>
<accession>A0A223KKL5</accession>
<dbReference type="Gene3D" id="2.40.10.10">
    <property type="entry name" value="Trypsin-like serine proteases"/>
    <property type="match status" value="2"/>
</dbReference>
<keyword evidence="2 7" id="KW-0645">Protease</keyword>
<dbReference type="PANTHER" id="PTHR22939:SF129">
    <property type="entry name" value="SERINE PROTEASE HTRA2, MITOCHONDRIAL"/>
    <property type="match status" value="1"/>
</dbReference>
<proteinExistence type="inferred from homology"/>
<dbReference type="SUPFAM" id="SSF50494">
    <property type="entry name" value="Trypsin-like serine proteases"/>
    <property type="match status" value="1"/>
</dbReference>
<dbReference type="Proteomes" id="UP000215224">
    <property type="component" value="Chromosome"/>
</dbReference>
<dbReference type="SUPFAM" id="SSF50156">
    <property type="entry name" value="PDZ domain-like"/>
    <property type="match status" value="1"/>
</dbReference>
<evidence type="ECO:0000256" key="1">
    <source>
        <dbReference type="ARBA" id="ARBA00010541"/>
    </source>
</evidence>
<dbReference type="PANTHER" id="PTHR22939">
    <property type="entry name" value="SERINE PROTEASE FAMILY S1C HTRA-RELATED"/>
    <property type="match status" value="1"/>
</dbReference>
<evidence type="ECO:0000256" key="2">
    <source>
        <dbReference type="ARBA" id="ARBA00022670"/>
    </source>
</evidence>
<dbReference type="Pfam" id="PF13180">
    <property type="entry name" value="PDZ_2"/>
    <property type="match status" value="1"/>
</dbReference>
<evidence type="ECO:0000256" key="5">
    <source>
        <dbReference type="SAM" id="Phobius"/>
    </source>
</evidence>
<organism evidence="7 8">
    <name type="scientific">Sutcliffiella cohnii</name>
    <dbReference type="NCBI Taxonomy" id="33932"/>
    <lineage>
        <taxon>Bacteria</taxon>
        <taxon>Bacillati</taxon>
        <taxon>Bacillota</taxon>
        <taxon>Bacilli</taxon>
        <taxon>Bacillales</taxon>
        <taxon>Bacillaceae</taxon>
        <taxon>Sutcliffiella</taxon>
    </lineage>
</organism>
<dbReference type="RefSeq" id="WP_066421624.1">
    <property type="nucleotide sequence ID" value="NZ_CP018866.1"/>
</dbReference>
<name>A0A223KKL5_9BACI</name>
<evidence type="ECO:0000313" key="8">
    <source>
        <dbReference type="Proteomes" id="UP000215224"/>
    </source>
</evidence>
<evidence type="ECO:0000256" key="3">
    <source>
        <dbReference type="ARBA" id="ARBA00022801"/>
    </source>
</evidence>
<evidence type="ECO:0000313" key="7">
    <source>
        <dbReference type="EMBL" id="AST90002.1"/>
    </source>
</evidence>
<keyword evidence="5" id="KW-0472">Membrane</keyword>
<evidence type="ECO:0000256" key="4">
    <source>
        <dbReference type="ARBA" id="ARBA00022825"/>
    </source>
</evidence>
<dbReference type="GO" id="GO:0004252">
    <property type="term" value="F:serine-type endopeptidase activity"/>
    <property type="evidence" value="ECO:0007669"/>
    <property type="project" value="InterPro"/>
</dbReference>
<comment type="similarity">
    <text evidence="1">Belongs to the peptidase S1C family.</text>
</comment>
<dbReference type="STRING" id="1314751.GCA_001591425_04861"/>
<keyword evidence="5" id="KW-1133">Transmembrane helix</keyword>
<keyword evidence="8" id="KW-1185">Reference proteome</keyword>
<dbReference type="InterPro" id="IPR036034">
    <property type="entry name" value="PDZ_sf"/>
</dbReference>
<dbReference type="CDD" id="cd06781">
    <property type="entry name" value="cpPDZ_BsHtra-like"/>
    <property type="match status" value="1"/>
</dbReference>
<keyword evidence="3" id="KW-0378">Hydrolase</keyword>
<sequence length="408" mass="43771">MGYYDDHMRSEKMKKERGGSGKIFIAAISGGIVGALIVVAMLPILLDWGAYMQPDNQASAQESVATTTTIPSEQIEFKQIQTEVTDAVGKVSDAVVGVVNIQQGGGSIFSPPGATEAGTGSGVVYKKENGKAYIVTNHHVIDKASKIEVSLSNGTRVEATLLGSDSLTDLAVLTIEEEHVSQVAVFGDSDTITLGEPVIAIGNPLGLEFFGSVTQGIVSGTERTIPVLYDRSGQPQWEADVIQTDAAINPGNSGGALVNLRGEVIGINSMKIAQSQAEGIGFAIPINTAKPIIEDLEMHNEVKRPFMGIGLMSLSDISLEHQRNTLKLPEEVTHGIVVTGVEQQSPAFNAGLKQYDVIVKLDDTEIKGTLELRKYLYNSKNVGDTMKVTYYRDGKLQETEMTLIEQVF</sequence>
<keyword evidence="4" id="KW-0720">Serine protease</keyword>
<dbReference type="AlphaFoldDB" id="A0A223KKL5"/>
<evidence type="ECO:0000259" key="6">
    <source>
        <dbReference type="SMART" id="SM00228"/>
    </source>
</evidence>
<feature type="transmembrane region" description="Helical" evidence="5">
    <location>
        <begin position="21"/>
        <end position="46"/>
    </location>
</feature>
<dbReference type="GO" id="GO:0006508">
    <property type="term" value="P:proteolysis"/>
    <property type="evidence" value="ECO:0007669"/>
    <property type="project" value="UniProtKB-KW"/>
</dbReference>
<dbReference type="EMBL" id="CP018866">
    <property type="protein sequence ID" value="AST90002.1"/>
    <property type="molecule type" value="Genomic_DNA"/>
</dbReference>
<dbReference type="PRINTS" id="PR00834">
    <property type="entry name" value="PROTEASES2C"/>
</dbReference>
<dbReference type="InterPro" id="IPR009003">
    <property type="entry name" value="Peptidase_S1_PA"/>
</dbReference>
<keyword evidence="5" id="KW-0812">Transmembrane</keyword>
<reference evidence="7 8" key="1">
    <citation type="submission" date="2016-12" db="EMBL/GenBank/DDBJ databases">
        <title>The whole genome sequencing and assembly of Bacillus cohnii DSM 6307T strain.</title>
        <authorList>
            <person name="Lee Y.-J."/>
            <person name="Yi H."/>
            <person name="Bahn Y.-S."/>
            <person name="Kim J.F."/>
            <person name="Lee D.-W."/>
        </authorList>
    </citation>
    <scope>NUCLEOTIDE SEQUENCE [LARGE SCALE GENOMIC DNA]</scope>
    <source>
        <strain evidence="7 8">DSM 6307</strain>
    </source>
</reference>
<dbReference type="InterPro" id="IPR001940">
    <property type="entry name" value="Peptidase_S1C"/>
</dbReference>
<gene>
    <name evidence="7" type="ORF">BC6307_01240</name>
</gene>
<dbReference type="KEGG" id="bcoh:BC6307_01240"/>
<dbReference type="Gene3D" id="2.30.42.10">
    <property type="match status" value="1"/>
</dbReference>
<dbReference type="InterPro" id="IPR043504">
    <property type="entry name" value="Peptidase_S1_PA_chymotrypsin"/>
</dbReference>
<dbReference type="Pfam" id="PF13365">
    <property type="entry name" value="Trypsin_2"/>
    <property type="match status" value="1"/>
</dbReference>